<reference evidence="1" key="2">
    <citation type="journal article" date="2015" name="Data Brief">
        <title>Shoot transcriptome of the giant reed, Arundo donax.</title>
        <authorList>
            <person name="Barrero R.A."/>
            <person name="Guerrero F.D."/>
            <person name="Moolhuijzen P."/>
            <person name="Goolsby J.A."/>
            <person name="Tidwell J."/>
            <person name="Bellgard S.E."/>
            <person name="Bellgard M.I."/>
        </authorList>
    </citation>
    <scope>NUCLEOTIDE SEQUENCE</scope>
    <source>
        <tissue evidence="1">Shoot tissue taken approximately 20 cm above the soil surface</tissue>
    </source>
</reference>
<reference evidence="1" key="1">
    <citation type="submission" date="2014-09" db="EMBL/GenBank/DDBJ databases">
        <authorList>
            <person name="Magalhaes I.L.F."/>
            <person name="Oliveira U."/>
            <person name="Santos F.R."/>
            <person name="Vidigal T.H.D.A."/>
            <person name="Brescovit A.D."/>
            <person name="Santos A.J."/>
        </authorList>
    </citation>
    <scope>NUCLEOTIDE SEQUENCE</scope>
    <source>
        <tissue evidence="1">Shoot tissue taken approximately 20 cm above the soil surface</tissue>
    </source>
</reference>
<name>A0A0A9DZE0_ARUDO</name>
<dbReference type="AlphaFoldDB" id="A0A0A9DZE0"/>
<evidence type="ECO:0000313" key="1">
    <source>
        <dbReference type="EMBL" id="JAD93141.1"/>
    </source>
</evidence>
<protein>
    <submittedName>
        <fullName evidence="1">Uncharacterized protein</fullName>
    </submittedName>
</protein>
<proteinExistence type="predicted"/>
<dbReference type="EMBL" id="GBRH01204754">
    <property type="protein sequence ID" value="JAD93141.1"/>
    <property type="molecule type" value="Transcribed_RNA"/>
</dbReference>
<accession>A0A0A9DZE0</accession>
<organism evidence="1">
    <name type="scientific">Arundo donax</name>
    <name type="common">Giant reed</name>
    <name type="synonym">Donax arundinaceus</name>
    <dbReference type="NCBI Taxonomy" id="35708"/>
    <lineage>
        <taxon>Eukaryota</taxon>
        <taxon>Viridiplantae</taxon>
        <taxon>Streptophyta</taxon>
        <taxon>Embryophyta</taxon>
        <taxon>Tracheophyta</taxon>
        <taxon>Spermatophyta</taxon>
        <taxon>Magnoliopsida</taxon>
        <taxon>Liliopsida</taxon>
        <taxon>Poales</taxon>
        <taxon>Poaceae</taxon>
        <taxon>PACMAD clade</taxon>
        <taxon>Arundinoideae</taxon>
        <taxon>Arundineae</taxon>
        <taxon>Arundo</taxon>
    </lineage>
</organism>
<sequence length="77" mass="8738">MLHGTVCNRQCKVLSNVHTRRFYTILTDFLSLILNVSQESQGLEAKMHTYFLVLNVLQPHVASAKGNQLKQLGWLIA</sequence>